<dbReference type="PhylomeDB" id="B4J191"/>
<proteinExistence type="predicted"/>
<dbReference type="KEGG" id="dgr:6558811"/>
<dbReference type="eggNOG" id="KOG3986">
    <property type="taxonomic scope" value="Eukaryota"/>
</dbReference>
<feature type="region of interest" description="Disordered" evidence="1">
    <location>
        <begin position="1"/>
        <end position="20"/>
    </location>
</feature>
<dbReference type="STRING" id="7222.B4J191"/>
<gene>
    <name evidence="2" type="primary">Dgri\GH14415</name>
    <name evidence="2" type="ORF">Dgri_GH14415</name>
</gene>
<dbReference type="GO" id="GO:0008157">
    <property type="term" value="F:protein phosphatase 1 binding"/>
    <property type="evidence" value="ECO:0007669"/>
    <property type="project" value="EnsemblMetazoa"/>
</dbReference>
<dbReference type="EMBL" id="CH916366">
    <property type="protein sequence ID" value="EDV97960.1"/>
    <property type="molecule type" value="Genomic_DNA"/>
</dbReference>
<dbReference type="Proteomes" id="UP000001070">
    <property type="component" value="Unassembled WGS sequence"/>
</dbReference>
<keyword evidence="3" id="KW-1185">Reference proteome</keyword>
<organism evidence="3">
    <name type="scientific">Drosophila grimshawi</name>
    <name type="common">Hawaiian fruit fly</name>
    <name type="synonym">Idiomyia grimshawi</name>
    <dbReference type="NCBI Taxonomy" id="7222"/>
    <lineage>
        <taxon>Eukaryota</taxon>
        <taxon>Metazoa</taxon>
        <taxon>Ecdysozoa</taxon>
        <taxon>Arthropoda</taxon>
        <taxon>Hexapoda</taxon>
        <taxon>Insecta</taxon>
        <taxon>Pterygota</taxon>
        <taxon>Neoptera</taxon>
        <taxon>Endopterygota</taxon>
        <taxon>Diptera</taxon>
        <taxon>Brachycera</taxon>
        <taxon>Muscomorpha</taxon>
        <taxon>Ephydroidea</taxon>
        <taxon>Drosophilidae</taxon>
        <taxon>Drosophila</taxon>
        <taxon>Hawaiian Drosophila</taxon>
    </lineage>
</organism>
<evidence type="ECO:0000313" key="3">
    <source>
        <dbReference type="Proteomes" id="UP000001070"/>
    </source>
</evidence>
<sequence length="64" mass="6900">MNEPGDTPLTHSSTPDNRPPCSIVSIIPNIGMSSCRGRAEAFARSLSSKLRTLGTQVSYYSNQT</sequence>
<dbReference type="HOGENOM" id="CLU_2944183_0_0_1"/>
<name>B4J191_DROGR</name>
<evidence type="ECO:0000256" key="1">
    <source>
        <dbReference type="SAM" id="MobiDB-lite"/>
    </source>
</evidence>
<dbReference type="AlphaFoldDB" id="B4J191"/>
<evidence type="ECO:0000313" key="2">
    <source>
        <dbReference type="EMBL" id="EDV97960.1"/>
    </source>
</evidence>
<dbReference type="OrthoDB" id="8942186at2759"/>
<reference evidence="2 3" key="1">
    <citation type="journal article" date="2007" name="Nature">
        <title>Evolution of genes and genomes on the Drosophila phylogeny.</title>
        <authorList>
            <consortium name="Drosophila 12 Genomes Consortium"/>
            <person name="Clark A.G."/>
            <person name="Eisen M.B."/>
            <person name="Smith D.R."/>
            <person name="Bergman C.M."/>
            <person name="Oliver B."/>
            <person name="Markow T.A."/>
            <person name="Kaufman T.C."/>
            <person name="Kellis M."/>
            <person name="Gelbart W."/>
            <person name="Iyer V.N."/>
            <person name="Pollard D.A."/>
            <person name="Sackton T.B."/>
            <person name="Larracuente A.M."/>
            <person name="Singh N.D."/>
            <person name="Abad J.P."/>
            <person name="Abt D.N."/>
            <person name="Adryan B."/>
            <person name="Aguade M."/>
            <person name="Akashi H."/>
            <person name="Anderson W.W."/>
            <person name="Aquadro C.F."/>
            <person name="Ardell D.H."/>
            <person name="Arguello R."/>
            <person name="Artieri C.G."/>
            <person name="Barbash D.A."/>
            <person name="Barker D."/>
            <person name="Barsanti P."/>
            <person name="Batterham P."/>
            <person name="Batzoglou S."/>
            <person name="Begun D."/>
            <person name="Bhutkar A."/>
            <person name="Blanco E."/>
            <person name="Bosak S.A."/>
            <person name="Bradley R.K."/>
            <person name="Brand A.D."/>
            <person name="Brent M.R."/>
            <person name="Brooks A.N."/>
            <person name="Brown R.H."/>
            <person name="Butlin R.K."/>
            <person name="Caggese C."/>
            <person name="Calvi B.R."/>
            <person name="Bernardo de Carvalho A."/>
            <person name="Caspi A."/>
            <person name="Castrezana S."/>
            <person name="Celniker S.E."/>
            <person name="Chang J.L."/>
            <person name="Chapple C."/>
            <person name="Chatterji S."/>
            <person name="Chinwalla A."/>
            <person name="Civetta A."/>
            <person name="Clifton S.W."/>
            <person name="Comeron J.M."/>
            <person name="Costello J.C."/>
            <person name="Coyne J.A."/>
            <person name="Daub J."/>
            <person name="David R.G."/>
            <person name="Delcher A.L."/>
            <person name="Delehaunty K."/>
            <person name="Do C.B."/>
            <person name="Ebling H."/>
            <person name="Edwards K."/>
            <person name="Eickbush T."/>
            <person name="Evans J.D."/>
            <person name="Filipski A."/>
            <person name="Findeiss S."/>
            <person name="Freyhult E."/>
            <person name="Fulton L."/>
            <person name="Fulton R."/>
            <person name="Garcia A.C."/>
            <person name="Gardiner A."/>
            <person name="Garfield D.A."/>
            <person name="Garvin B.E."/>
            <person name="Gibson G."/>
            <person name="Gilbert D."/>
            <person name="Gnerre S."/>
            <person name="Godfrey J."/>
            <person name="Good R."/>
            <person name="Gotea V."/>
            <person name="Gravely B."/>
            <person name="Greenberg A.J."/>
            <person name="Griffiths-Jones S."/>
            <person name="Gross S."/>
            <person name="Guigo R."/>
            <person name="Gustafson E.A."/>
            <person name="Haerty W."/>
            <person name="Hahn M.W."/>
            <person name="Halligan D.L."/>
            <person name="Halpern A.L."/>
            <person name="Halter G.M."/>
            <person name="Han M.V."/>
            <person name="Heger A."/>
            <person name="Hillier L."/>
            <person name="Hinrichs A.S."/>
            <person name="Holmes I."/>
            <person name="Hoskins R.A."/>
            <person name="Hubisz M.J."/>
            <person name="Hultmark D."/>
            <person name="Huntley M.A."/>
            <person name="Jaffe D.B."/>
            <person name="Jagadeeshan S."/>
            <person name="Jeck W.R."/>
            <person name="Johnson J."/>
            <person name="Jones C.D."/>
            <person name="Jordan W.C."/>
            <person name="Karpen G.H."/>
            <person name="Kataoka E."/>
            <person name="Keightley P.D."/>
            <person name="Kheradpour P."/>
            <person name="Kirkness E.F."/>
            <person name="Koerich L.B."/>
            <person name="Kristiansen K."/>
            <person name="Kudrna D."/>
            <person name="Kulathinal R.J."/>
            <person name="Kumar S."/>
            <person name="Kwok R."/>
            <person name="Lander E."/>
            <person name="Langley C.H."/>
            <person name="Lapoint R."/>
            <person name="Lazzaro B.P."/>
            <person name="Lee S.J."/>
            <person name="Levesque L."/>
            <person name="Li R."/>
            <person name="Lin C.F."/>
            <person name="Lin M.F."/>
            <person name="Lindblad-Toh K."/>
            <person name="Llopart A."/>
            <person name="Long M."/>
            <person name="Low L."/>
            <person name="Lozovsky E."/>
            <person name="Lu J."/>
            <person name="Luo M."/>
            <person name="Machado C.A."/>
            <person name="Makalowski W."/>
            <person name="Marzo M."/>
            <person name="Matsuda M."/>
            <person name="Matzkin L."/>
            <person name="McAllister B."/>
            <person name="McBride C.S."/>
            <person name="McKernan B."/>
            <person name="McKernan K."/>
            <person name="Mendez-Lago M."/>
            <person name="Minx P."/>
            <person name="Mollenhauer M.U."/>
            <person name="Montooth K."/>
            <person name="Mount S.M."/>
            <person name="Mu X."/>
            <person name="Myers E."/>
            <person name="Negre B."/>
            <person name="Newfeld S."/>
            <person name="Nielsen R."/>
            <person name="Noor M.A."/>
            <person name="O'Grady P."/>
            <person name="Pachter L."/>
            <person name="Papaceit M."/>
            <person name="Parisi M.J."/>
            <person name="Parisi M."/>
            <person name="Parts L."/>
            <person name="Pedersen J.S."/>
            <person name="Pesole G."/>
            <person name="Phillippy A.M."/>
            <person name="Ponting C.P."/>
            <person name="Pop M."/>
            <person name="Porcelli D."/>
            <person name="Powell J.R."/>
            <person name="Prohaska S."/>
            <person name="Pruitt K."/>
            <person name="Puig M."/>
            <person name="Quesneville H."/>
            <person name="Ram K.R."/>
            <person name="Rand D."/>
            <person name="Rasmussen M.D."/>
            <person name="Reed L.K."/>
            <person name="Reenan R."/>
            <person name="Reily A."/>
            <person name="Remington K.A."/>
            <person name="Rieger T.T."/>
            <person name="Ritchie M.G."/>
            <person name="Robin C."/>
            <person name="Rogers Y.H."/>
            <person name="Rohde C."/>
            <person name="Rozas J."/>
            <person name="Rubenfield M.J."/>
            <person name="Ruiz A."/>
            <person name="Russo S."/>
            <person name="Salzberg S.L."/>
            <person name="Sanchez-Gracia A."/>
            <person name="Saranga D.J."/>
            <person name="Sato H."/>
            <person name="Schaeffer S.W."/>
            <person name="Schatz M.C."/>
            <person name="Schlenke T."/>
            <person name="Schwartz R."/>
            <person name="Segarra C."/>
            <person name="Singh R.S."/>
            <person name="Sirot L."/>
            <person name="Sirota M."/>
            <person name="Sisneros N.B."/>
            <person name="Smith C.D."/>
            <person name="Smith T.F."/>
            <person name="Spieth J."/>
            <person name="Stage D.E."/>
            <person name="Stark A."/>
            <person name="Stephan W."/>
            <person name="Strausberg R.L."/>
            <person name="Strempel S."/>
            <person name="Sturgill D."/>
            <person name="Sutton G."/>
            <person name="Sutton G.G."/>
            <person name="Tao W."/>
            <person name="Teichmann S."/>
            <person name="Tobari Y.N."/>
            <person name="Tomimura Y."/>
            <person name="Tsolas J.M."/>
            <person name="Valente V.L."/>
            <person name="Venter E."/>
            <person name="Venter J.C."/>
            <person name="Vicario S."/>
            <person name="Vieira F.G."/>
            <person name="Vilella A.J."/>
            <person name="Villasante A."/>
            <person name="Walenz B."/>
            <person name="Wang J."/>
            <person name="Wasserman M."/>
            <person name="Watts T."/>
            <person name="Wilson D."/>
            <person name="Wilson R.K."/>
            <person name="Wing R.A."/>
            <person name="Wolfner M.F."/>
            <person name="Wong A."/>
            <person name="Wong G.K."/>
            <person name="Wu C.I."/>
            <person name="Wu G."/>
            <person name="Yamamoto D."/>
            <person name="Yang H.P."/>
            <person name="Yang S.P."/>
            <person name="Yorke J.A."/>
            <person name="Yoshida K."/>
            <person name="Zdobnov E."/>
            <person name="Zhang P."/>
            <person name="Zhang Y."/>
            <person name="Zimin A.V."/>
            <person name="Baldwin J."/>
            <person name="Abdouelleil A."/>
            <person name="Abdulkadir J."/>
            <person name="Abebe A."/>
            <person name="Abera B."/>
            <person name="Abreu J."/>
            <person name="Acer S.C."/>
            <person name="Aftuck L."/>
            <person name="Alexander A."/>
            <person name="An P."/>
            <person name="Anderson E."/>
            <person name="Anderson S."/>
            <person name="Arachi H."/>
            <person name="Azer M."/>
            <person name="Bachantsang P."/>
            <person name="Barry A."/>
            <person name="Bayul T."/>
            <person name="Berlin A."/>
            <person name="Bessette D."/>
            <person name="Bloom T."/>
            <person name="Blye J."/>
            <person name="Boguslavskiy L."/>
            <person name="Bonnet C."/>
            <person name="Boukhgalter B."/>
            <person name="Bourzgui I."/>
            <person name="Brown A."/>
            <person name="Cahill P."/>
            <person name="Channer S."/>
            <person name="Cheshatsang Y."/>
            <person name="Chuda L."/>
            <person name="Citroen M."/>
            <person name="Collymore A."/>
            <person name="Cooke P."/>
            <person name="Costello M."/>
            <person name="D'Aco K."/>
            <person name="Daza R."/>
            <person name="De Haan G."/>
            <person name="DeGray S."/>
            <person name="DeMaso C."/>
            <person name="Dhargay N."/>
            <person name="Dooley K."/>
            <person name="Dooley E."/>
            <person name="Doricent M."/>
            <person name="Dorje P."/>
            <person name="Dorjee K."/>
            <person name="Dupes A."/>
            <person name="Elong R."/>
            <person name="Falk J."/>
            <person name="Farina A."/>
            <person name="Faro S."/>
            <person name="Ferguson D."/>
            <person name="Fisher S."/>
            <person name="Foley C.D."/>
            <person name="Franke A."/>
            <person name="Friedrich D."/>
            <person name="Gadbois L."/>
            <person name="Gearin G."/>
            <person name="Gearin C.R."/>
            <person name="Giannoukos G."/>
            <person name="Goode T."/>
            <person name="Graham J."/>
            <person name="Grandbois E."/>
            <person name="Grewal S."/>
            <person name="Gyaltsen K."/>
            <person name="Hafez N."/>
            <person name="Hagos B."/>
            <person name="Hall J."/>
            <person name="Henson C."/>
            <person name="Hollinger A."/>
            <person name="Honan T."/>
            <person name="Huard M.D."/>
            <person name="Hughes L."/>
            <person name="Hurhula B."/>
            <person name="Husby M.E."/>
            <person name="Kamat A."/>
            <person name="Kanga B."/>
            <person name="Kashin S."/>
            <person name="Khazanovich D."/>
            <person name="Kisner P."/>
            <person name="Lance K."/>
            <person name="Lara M."/>
            <person name="Lee W."/>
            <person name="Lennon N."/>
            <person name="Letendre F."/>
            <person name="LeVine R."/>
            <person name="Lipovsky A."/>
            <person name="Liu X."/>
            <person name="Liu J."/>
            <person name="Liu S."/>
            <person name="Lokyitsang T."/>
            <person name="Lokyitsang Y."/>
            <person name="Lubonja R."/>
            <person name="Lui A."/>
            <person name="MacDonald P."/>
            <person name="Magnisalis V."/>
            <person name="Maru K."/>
            <person name="Matthews C."/>
            <person name="McCusker W."/>
            <person name="McDonough S."/>
            <person name="Mehta T."/>
            <person name="Meldrim J."/>
            <person name="Meneus L."/>
            <person name="Mihai O."/>
            <person name="Mihalev A."/>
            <person name="Mihova T."/>
            <person name="Mittelman R."/>
            <person name="Mlenga V."/>
            <person name="Montmayeur A."/>
            <person name="Mulrain L."/>
            <person name="Navidi A."/>
            <person name="Naylor J."/>
            <person name="Negash T."/>
            <person name="Nguyen T."/>
            <person name="Nguyen N."/>
            <person name="Nicol R."/>
            <person name="Norbu C."/>
            <person name="Norbu N."/>
            <person name="Novod N."/>
            <person name="O'Neill B."/>
            <person name="Osman S."/>
            <person name="Markiewicz E."/>
            <person name="Oyono O.L."/>
            <person name="Patti C."/>
            <person name="Phunkhang P."/>
            <person name="Pierre F."/>
            <person name="Priest M."/>
            <person name="Raghuraman S."/>
            <person name="Rege F."/>
            <person name="Reyes R."/>
            <person name="Rise C."/>
            <person name="Rogov P."/>
            <person name="Ross K."/>
            <person name="Ryan E."/>
            <person name="Settipalli S."/>
            <person name="Shea T."/>
            <person name="Sherpa N."/>
            <person name="Shi L."/>
            <person name="Shih D."/>
            <person name="Sparrow T."/>
            <person name="Spaulding J."/>
            <person name="Stalker J."/>
            <person name="Stange-Thomann N."/>
            <person name="Stavropoulos S."/>
            <person name="Stone C."/>
            <person name="Strader C."/>
            <person name="Tesfaye S."/>
            <person name="Thomson T."/>
            <person name="Thoulutsang Y."/>
            <person name="Thoulutsang D."/>
            <person name="Topham K."/>
            <person name="Topping I."/>
            <person name="Tsamla T."/>
            <person name="Vassiliev H."/>
            <person name="Vo A."/>
            <person name="Wangchuk T."/>
            <person name="Wangdi T."/>
            <person name="Weiand M."/>
            <person name="Wilkinson J."/>
            <person name="Wilson A."/>
            <person name="Yadav S."/>
            <person name="Young G."/>
            <person name="Yu Q."/>
            <person name="Zembek L."/>
            <person name="Zhong D."/>
            <person name="Zimmer A."/>
            <person name="Zwirko Z."/>
            <person name="Jaffe D.B."/>
            <person name="Alvarez P."/>
            <person name="Brockman W."/>
            <person name="Butler J."/>
            <person name="Chin C."/>
            <person name="Gnerre S."/>
            <person name="Grabherr M."/>
            <person name="Kleber M."/>
            <person name="Mauceli E."/>
            <person name="MacCallum I."/>
        </authorList>
    </citation>
    <scope>NUCLEOTIDE SEQUENCE [LARGE SCALE GENOMIC DNA]</scope>
    <source>
        <strain evidence="3">Tucson 15287-2541.00</strain>
    </source>
</reference>
<accession>B4J191</accession>
<protein>
    <submittedName>
        <fullName evidence="2">GH14415</fullName>
    </submittedName>
</protein>